<accession>A0A0V0YU83</accession>
<feature type="non-terminal residue" evidence="2">
    <location>
        <position position="94"/>
    </location>
</feature>
<feature type="non-terminal residue" evidence="2">
    <location>
        <position position="1"/>
    </location>
</feature>
<dbReference type="InterPro" id="IPR050951">
    <property type="entry name" value="Retrovirus_Pol_polyprotein"/>
</dbReference>
<dbReference type="STRING" id="990121.A0A0V0YU83"/>
<evidence type="ECO:0000313" key="3">
    <source>
        <dbReference type="Proteomes" id="UP000054783"/>
    </source>
</evidence>
<dbReference type="Gene3D" id="3.10.20.370">
    <property type="match status" value="1"/>
</dbReference>
<dbReference type="PANTHER" id="PTHR37984">
    <property type="entry name" value="PROTEIN CBG26694"/>
    <property type="match status" value="1"/>
</dbReference>
<gene>
    <name evidence="2" type="primary">Tf2-11</name>
    <name evidence="2" type="ORF">T12_1486</name>
</gene>
<dbReference type="Pfam" id="PF17919">
    <property type="entry name" value="RT_RNaseH_2"/>
    <property type="match status" value="1"/>
</dbReference>
<protein>
    <submittedName>
        <fullName evidence="2">Transposon Tf2-11 polyprotein</fullName>
    </submittedName>
</protein>
<proteinExistence type="predicted"/>
<dbReference type="OrthoDB" id="5864996at2759"/>
<name>A0A0V0YU83_9BILA</name>
<sequence length="94" mass="10344">LLDKNARWTWTGKHEKAFKDVKILLSSDAVLTHHDGKKPLVLVCDASPHSISAVLCHKLSSTQEIPIAFYSRTLSATDRNYAQIDKEALAVTAG</sequence>
<dbReference type="InterPro" id="IPR043502">
    <property type="entry name" value="DNA/RNA_pol_sf"/>
</dbReference>
<dbReference type="PANTHER" id="PTHR37984:SF12">
    <property type="entry name" value="RIBONUCLEASE H"/>
    <property type="match status" value="1"/>
</dbReference>
<evidence type="ECO:0000313" key="2">
    <source>
        <dbReference type="EMBL" id="KRY03555.1"/>
    </source>
</evidence>
<organism evidence="2 3">
    <name type="scientific">Trichinella patagoniensis</name>
    <dbReference type="NCBI Taxonomy" id="990121"/>
    <lineage>
        <taxon>Eukaryota</taxon>
        <taxon>Metazoa</taxon>
        <taxon>Ecdysozoa</taxon>
        <taxon>Nematoda</taxon>
        <taxon>Enoplea</taxon>
        <taxon>Dorylaimia</taxon>
        <taxon>Trichinellida</taxon>
        <taxon>Trichinellidae</taxon>
        <taxon>Trichinella</taxon>
    </lineage>
</organism>
<keyword evidence="3" id="KW-1185">Reference proteome</keyword>
<dbReference type="InterPro" id="IPR041577">
    <property type="entry name" value="RT_RNaseH_2"/>
</dbReference>
<dbReference type="Proteomes" id="UP000054783">
    <property type="component" value="Unassembled WGS sequence"/>
</dbReference>
<feature type="domain" description="Reverse transcriptase/retrotransposon-derived protein RNase H-like" evidence="1">
    <location>
        <begin position="10"/>
        <end position="92"/>
    </location>
</feature>
<reference evidence="2 3" key="1">
    <citation type="submission" date="2015-01" db="EMBL/GenBank/DDBJ databases">
        <title>Evolution of Trichinella species and genotypes.</title>
        <authorList>
            <person name="Korhonen P.K."/>
            <person name="Edoardo P."/>
            <person name="Giuseppe L.R."/>
            <person name="Gasser R.B."/>
        </authorList>
    </citation>
    <scope>NUCLEOTIDE SEQUENCE [LARGE SCALE GENOMIC DNA]</scope>
    <source>
        <strain evidence="2">ISS2496</strain>
    </source>
</reference>
<evidence type="ECO:0000259" key="1">
    <source>
        <dbReference type="Pfam" id="PF17919"/>
    </source>
</evidence>
<dbReference type="EMBL" id="JYDQ01002686">
    <property type="protein sequence ID" value="KRY03555.1"/>
    <property type="molecule type" value="Genomic_DNA"/>
</dbReference>
<dbReference type="AlphaFoldDB" id="A0A0V0YU83"/>
<comment type="caution">
    <text evidence="2">The sequence shown here is derived from an EMBL/GenBank/DDBJ whole genome shotgun (WGS) entry which is preliminary data.</text>
</comment>
<dbReference type="SUPFAM" id="SSF56672">
    <property type="entry name" value="DNA/RNA polymerases"/>
    <property type="match status" value="1"/>
</dbReference>